<evidence type="ECO:0000313" key="1">
    <source>
        <dbReference type="EMBL" id="QHS82925.1"/>
    </source>
</evidence>
<dbReference type="AlphaFoldDB" id="A0A6C0AUM2"/>
<dbReference type="EMBL" id="MN740864">
    <property type="protein sequence ID" value="QHS82925.1"/>
    <property type="molecule type" value="Genomic_DNA"/>
</dbReference>
<proteinExistence type="predicted"/>
<protein>
    <submittedName>
        <fullName evidence="1">Uncharacterized protein</fullName>
    </submittedName>
</protein>
<name>A0A6C0AUM2_9ZZZZ</name>
<accession>A0A6C0AUM2</accession>
<reference evidence="1" key="1">
    <citation type="journal article" date="2020" name="Nature">
        <title>Giant virus diversity and host interactions through global metagenomics.</title>
        <authorList>
            <person name="Schulz F."/>
            <person name="Roux S."/>
            <person name="Paez-Espino D."/>
            <person name="Jungbluth S."/>
            <person name="Walsh D.A."/>
            <person name="Denef V.J."/>
            <person name="McMahon K.D."/>
            <person name="Konstantinidis K.T."/>
            <person name="Eloe-Fadrosh E.A."/>
            <person name="Kyrpides N.C."/>
            <person name="Woyke T."/>
        </authorList>
    </citation>
    <scope>NUCLEOTIDE SEQUENCE</scope>
    <source>
        <strain evidence="1">GVMAG-S-1103017-74</strain>
    </source>
</reference>
<sequence length="139" mass="14505">MPRWAAPPAPAMDTSVAGSVHAVHCVSNLVLQLSVRQLRSMNKRTIFTDVKRSVGEAQWCRANGVGDGPANRLGLSPSDDVETSTVAVGTNPDVLCTRPGFTLGQIVLSQTKLAAPVDAAKKQQAPQGAAADDCDDAVL</sequence>
<organism evidence="1">
    <name type="scientific">viral metagenome</name>
    <dbReference type="NCBI Taxonomy" id="1070528"/>
    <lineage>
        <taxon>unclassified sequences</taxon>
        <taxon>metagenomes</taxon>
        <taxon>organismal metagenomes</taxon>
    </lineage>
</organism>